<dbReference type="SUPFAM" id="SSF52317">
    <property type="entry name" value="Class I glutamine amidotransferase-like"/>
    <property type="match status" value="1"/>
</dbReference>
<dbReference type="PANTHER" id="PTHR46590">
    <property type="entry name" value="PHOSPHATIDYLINOSITOL TRANSFER PROTEIN CSR1-RELATED"/>
    <property type="match status" value="1"/>
</dbReference>
<proteinExistence type="predicted"/>
<dbReference type="Gene3D" id="2.30.29.30">
    <property type="entry name" value="Pleckstrin-homology domain (PH domain)/Phosphotyrosine-binding domain (PTB)"/>
    <property type="match status" value="1"/>
</dbReference>
<dbReference type="SUPFAM" id="SSF46938">
    <property type="entry name" value="CRAL/TRIO N-terminal domain"/>
    <property type="match status" value="1"/>
</dbReference>
<dbReference type="SMART" id="SM00516">
    <property type="entry name" value="SEC14"/>
    <property type="match status" value="1"/>
</dbReference>
<accession>A0A9W6ZLQ6</accession>
<keyword evidence="4" id="KW-1185">Reference proteome</keyword>
<dbReference type="SUPFAM" id="SSF50729">
    <property type="entry name" value="PH domain-like"/>
    <property type="match status" value="1"/>
</dbReference>
<gene>
    <name evidence="3" type="ORF">TrRE_jg8379</name>
</gene>
<dbReference type="EMBL" id="BRXZ01002036">
    <property type="protein sequence ID" value="GMH52809.1"/>
    <property type="molecule type" value="Genomic_DNA"/>
</dbReference>
<dbReference type="InterPro" id="IPR011993">
    <property type="entry name" value="PH-like_dom_sf"/>
</dbReference>
<dbReference type="InterPro" id="IPR029062">
    <property type="entry name" value="Class_I_gatase-like"/>
</dbReference>
<evidence type="ECO:0000313" key="4">
    <source>
        <dbReference type="Proteomes" id="UP001165082"/>
    </source>
</evidence>
<dbReference type="Pfam" id="PF03765">
    <property type="entry name" value="CRAL_TRIO_N"/>
    <property type="match status" value="1"/>
</dbReference>
<dbReference type="CDD" id="cd00170">
    <property type="entry name" value="SEC14"/>
    <property type="match status" value="1"/>
</dbReference>
<dbReference type="PANTHER" id="PTHR46590:SF1">
    <property type="entry name" value="PHOSPHATIDYLINOSITOL TRANSFER PROTEIN CSR1"/>
    <property type="match status" value="1"/>
</dbReference>
<dbReference type="InterPro" id="IPR036865">
    <property type="entry name" value="CRAL-TRIO_dom_sf"/>
</dbReference>
<feature type="domain" description="CRAL-TRIO" evidence="2">
    <location>
        <begin position="307"/>
        <end position="468"/>
    </location>
</feature>
<dbReference type="SMART" id="SM00233">
    <property type="entry name" value="PH"/>
    <property type="match status" value="1"/>
</dbReference>
<dbReference type="InterPro" id="IPR001251">
    <property type="entry name" value="CRAL-TRIO_dom"/>
</dbReference>
<dbReference type="SMART" id="SM01100">
    <property type="entry name" value="CRAL_TRIO_N"/>
    <property type="match status" value="1"/>
</dbReference>
<dbReference type="InterPro" id="IPR011074">
    <property type="entry name" value="CRAL/TRIO_N_dom"/>
</dbReference>
<sequence length="573" mass="64394">MFRLAISRATSVARPRFVRAFGGAAPSGPTGEVRPFNVDGDAKKPAVEPEIFDSLEWVLTSPPPLHQFEEPPIISPIQKRKFRSSVVKTDSATEALLADHKDLRGTLYKRFTSHWTGQRRYFVTQGAYLNYYEDEPTGLASIMAGRAPLAALDIRHMRSVGYTAPTTVRLELAGTEKAYLLVAGDSEEAKEWVDNLRKRRETLLDALKDYVGGVREKAEGGGRGQRSNSSINVKDRTLTPKTLATITDAELMALSSMKGQFAEEKFKEPDSALCLRFLRARKGKVPDAIDFLRQHLDWRRSTFPIPRGEIEEELRKGKFVLRGLDRDGDIVIYIRATLLGPDTYSSLENHMRQVFYLLERVRAEVLRDPMDKFCIIYDRHDCDRAKSDTPWVKAIAKALGDQYPESMKRCIVYPSNRVFRYIWNIVKKFFDPVTATKIVMVAGQDEMNKYIAPDQLLRHVGGTDDYEFDVAHVDNKEMMTEELRNAMSGKKIIIASTSAGSMGGRPTGLWLAELAEPYYVFTESGYEVTIASVDGGSIPIDAGSMGEGFFTEDSKKFLHDATGYAKLSHSVKL</sequence>
<dbReference type="PROSITE" id="PS50191">
    <property type="entry name" value="CRAL_TRIO"/>
    <property type="match status" value="1"/>
</dbReference>
<dbReference type="SUPFAM" id="SSF52087">
    <property type="entry name" value="CRAL/TRIO domain"/>
    <property type="match status" value="1"/>
</dbReference>
<dbReference type="Proteomes" id="UP001165082">
    <property type="component" value="Unassembled WGS sequence"/>
</dbReference>
<evidence type="ECO:0000259" key="2">
    <source>
        <dbReference type="PROSITE" id="PS50191"/>
    </source>
</evidence>
<name>A0A9W6ZLQ6_9STRA</name>
<dbReference type="Gene3D" id="3.40.525.10">
    <property type="entry name" value="CRAL-TRIO lipid binding domain"/>
    <property type="match status" value="1"/>
</dbReference>
<dbReference type="InterPro" id="IPR036273">
    <property type="entry name" value="CRAL/TRIO_N_dom_sf"/>
</dbReference>
<dbReference type="PROSITE" id="PS50003">
    <property type="entry name" value="PH_DOMAIN"/>
    <property type="match status" value="1"/>
</dbReference>
<evidence type="ECO:0008006" key="5">
    <source>
        <dbReference type="Google" id="ProtNLM"/>
    </source>
</evidence>
<dbReference type="InterPro" id="IPR052432">
    <property type="entry name" value="PITP/CRAL-TRIO"/>
</dbReference>
<feature type="domain" description="PH" evidence="1">
    <location>
        <begin position="100"/>
        <end position="201"/>
    </location>
</feature>
<comment type="caution">
    <text evidence="3">The sequence shown here is derived from an EMBL/GenBank/DDBJ whole genome shotgun (WGS) entry which is preliminary data.</text>
</comment>
<dbReference type="Pfam" id="PF00169">
    <property type="entry name" value="PH"/>
    <property type="match status" value="1"/>
</dbReference>
<protein>
    <recommendedName>
        <fullName evidence="5">CRAL-TRIO domain-containing protein</fullName>
    </recommendedName>
</protein>
<organism evidence="3 4">
    <name type="scientific">Triparma retinervis</name>
    <dbReference type="NCBI Taxonomy" id="2557542"/>
    <lineage>
        <taxon>Eukaryota</taxon>
        <taxon>Sar</taxon>
        <taxon>Stramenopiles</taxon>
        <taxon>Ochrophyta</taxon>
        <taxon>Bolidophyceae</taxon>
        <taxon>Parmales</taxon>
        <taxon>Triparmaceae</taxon>
        <taxon>Triparma</taxon>
    </lineage>
</organism>
<reference evidence="3" key="1">
    <citation type="submission" date="2022-07" db="EMBL/GenBank/DDBJ databases">
        <title>Genome analysis of Parmales, a sister group of diatoms, reveals the evolutionary specialization of diatoms from phago-mixotrophs to photoautotrophs.</title>
        <authorList>
            <person name="Ban H."/>
            <person name="Sato S."/>
            <person name="Yoshikawa S."/>
            <person name="Kazumasa Y."/>
            <person name="Nakamura Y."/>
            <person name="Ichinomiya M."/>
            <person name="Saitoh K."/>
            <person name="Sato N."/>
            <person name="Blanc-Mathieu R."/>
            <person name="Endo H."/>
            <person name="Kuwata A."/>
            <person name="Ogata H."/>
        </authorList>
    </citation>
    <scope>NUCLEOTIDE SEQUENCE</scope>
</reference>
<dbReference type="Gene3D" id="3.40.50.880">
    <property type="match status" value="1"/>
</dbReference>
<evidence type="ECO:0000259" key="1">
    <source>
        <dbReference type="PROSITE" id="PS50003"/>
    </source>
</evidence>
<feature type="non-terminal residue" evidence="3">
    <location>
        <position position="1"/>
    </location>
</feature>
<dbReference type="AlphaFoldDB" id="A0A9W6ZLQ6"/>
<dbReference type="Pfam" id="PF00650">
    <property type="entry name" value="CRAL_TRIO"/>
    <property type="match status" value="1"/>
</dbReference>
<dbReference type="OrthoDB" id="43460at2759"/>
<evidence type="ECO:0000313" key="3">
    <source>
        <dbReference type="EMBL" id="GMH52809.1"/>
    </source>
</evidence>
<dbReference type="InterPro" id="IPR001849">
    <property type="entry name" value="PH_domain"/>
</dbReference>